<dbReference type="Proteomes" id="UP001054837">
    <property type="component" value="Unassembled WGS sequence"/>
</dbReference>
<comment type="caution">
    <text evidence="5">The sequence shown here is derived from an EMBL/GenBank/DDBJ whole genome shotgun (WGS) entry which is preliminary data.</text>
</comment>
<name>A0AAV4PL34_9ARAC</name>
<dbReference type="InterPro" id="IPR036179">
    <property type="entry name" value="Ig-like_dom_sf"/>
</dbReference>
<dbReference type="SUPFAM" id="SSF48726">
    <property type="entry name" value="Immunoglobulin"/>
    <property type="match status" value="1"/>
</dbReference>
<evidence type="ECO:0000259" key="4">
    <source>
        <dbReference type="PROSITE" id="PS50835"/>
    </source>
</evidence>
<comment type="subcellular location">
    <subcellularLocation>
        <location evidence="1">Cytoplasm</location>
    </subcellularLocation>
</comment>
<accession>A0AAV4PL34</accession>
<dbReference type="EMBL" id="BPLQ01003069">
    <property type="protein sequence ID" value="GIX97809.1"/>
    <property type="molecule type" value="Genomic_DNA"/>
</dbReference>
<reference evidence="5 6" key="1">
    <citation type="submission" date="2021-06" db="EMBL/GenBank/DDBJ databases">
        <title>Caerostris darwini draft genome.</title>
        <authorList>
            <person name="Kono N."/>
            <person name="Arakawa K."/>
        </authorList>
    </citation>
    <scope>NUCLEOTIDE SEQUENCE [LARGE SCALE GENOMIC DNA]</scope>
</reference>
<keyword evidence="3" id="KW-0393">Immunoglobulin domain</keyword>
<dbReference type="FunFam" id="2.60.40.10:FF:000425">
    <property type="entry name" value="Myosin light chain kinase"/>
    <property type="match status" value="1"/>
</dbReference>
<dbReference type="AlphaFoldDB" id="A0AAV4PL34"/>
<dbReference type="PANTHER" id="PTHR47633:SF4">
    <property type="entry name" value="MYOPALLADIN ISOFORM X1"/>
    <property type="match status" value="1"/>
</dbReference>
<evidence type="ECO:0000313" key="5">
    <source>
        <dbReference type="EMBL" id="GIX97809.1"/>
    </source>
</evidence>
<keyword evidence="6" id="KW-1185">Reference proteome</keyword>
<dbReference type="InterPro" id="IPR007110">
    <property type="entry name" value="Ig-like_dom"/>
</dbReference>
<dbReference type="GO" id="GO:0005737">
    <property type="term" value="C:cytoplasm"/>
    <property type="evidence" value="ECO:0007669"/>
    <property type="project" value="UniProtKB-SubCell"/>
</dbReference>
<organism evidence="5 6">
    <name type="scientific">Caerostris darwini</name>
    <dbReference type="NCBI Taxonomy" id="1538125"/>
    <lineage>
        <taxon>Eukaryota</taxon>
        <taxon>Metazoa</taxon>
        <taxon>Ecdysozoa</taxon>
        <taxon>Arthropoda</taxon>
        <taxon>Chelicerata</taxon>
        <taxon>Arachnida</taxon>
        <taxon>Araneae</taxon>
        <taxon>Araneomorphae</taxon>
        <taxon>Entelegynae</taxon>
        <taxon>Araneoidea</taxon>
        <taxon>Araneidae</taxon>
        <taxon>Caerostris</taxon>
    </lineage>
</organism>
<sequence length="95" mass="10507">MLPEDVNANEKECVVFECFVEGTPQPAIRWFKNYDMIAASEDYQMSYSKGACLLCIPEVYPEDSGKYTCTATNIAGCKTASAYLSVQPEEEEEGG</sequence>
<gene>
    <name evidence="5" type="primary">sls_3</name>
    <name evidence="5" type="ORF">CDAR_582861</name>
</gene>
<evidence type="ECO:0000256" key="3">
    <source>
        <dbReference type="ARBA" id="ARBA00023319"/>
    </source>
</evidence>
<evidence type="ECO:0000256" key="2">
    <source>
        <dbReference type="ARBA" id="ARBA00022490"/>
    </source>
</evidence>
<feature type="domain" description="Ig-like" evidence="4">
    <location>
        <begin position="1"/>
        <end position="85"/>
    </location>
</feature>
<dbReference type="SMART" id="SM00408">
    <property type="entry name" value="IGc2"/>
    <property type="match status" value="1"/>
</dbReference>
<evidence type="ECO:0000256" key="1">
    <source>
        <dbReference type="ARBA" id="ARBA00004496"/>
    </source>
</evidence>
<dbReference type="PROSITE" id="PS50835">
    <property type="entry name" value="IG_LIKE"/>
    <property type="match status" value="1"/>
</dbReference>
<dbReference type="Pfam" id="PF07679">
    <property type="entry name" value="I-set"/>
    <property type="match status" value="1"/>
</dbReference>
<dbReference type="InterPro" id="IPR013098">
    <property type="entry name" value="Ig_I-set"/>
</dbReference>
<keyword evidence="2" id="KW-0963">Cytoplasm</keyword>
<dbReference type="Gene3D" id="2.60.40.10">
    <property type="entry name" value="Immunoglobulins"/>
    <property type="match status" value="1"/>
</dbReference>
<dbReference type="PANTHER" id="PTHR47633">
    <property type="entry name" value="IMMUNOGLOBULIN"/>
    <property type="match status" value="1"/>
</dbReference>
<dbReference type="InterPro" id="IPR003599">
    <property type="entry name" value="Ig_sub"/>
</dbReference>
<proteinExistence type="predicted"/>
<evidence type="ECO:0000313" key="6">
    <source>
        <dbReference type="Proteomes" id="UP001054837"/>
    </source>
</evidence>
<dbReference type="InterPro" id="IPR013783">
    <property type="entry name" value="Ig-like_fold"/>
</dbReference>
<protein>
    <submittedName>
        <fullName evidence="5">Titin</fullName>
    </submittedName>
</protein>
<dbReference type="SMART" id="SM00409">
    <property type="entry name" value="IG"/>
    <property type="match status" value="1"/>
</dbReference>
<dbReference type="InterPro" id="IPR003598">
    <property type="entry name" value="Ig_sub2"/>
</dbReference>